<dbReference type="InterPro" id="IPR046532">
    <property type="entry name" value="DUF6597"/>
</dbReference>
<dbReference type="Pfam" id="PF20240">
    <property type="entry name" value="DUF6597"/>
    <property type="match status" value="1"/>
</dbReference>
<dbReference type="PROSITE" id="PS01124">
    <property type="entry name" value="HTH_ARAC_FAMILY_2"/>
    <property type="match status" value="1"/>
</dbReference>
<feature type="domain" description="HTH araC/xylS-type" evidence="4">
    <location>
        <begin position="197"/>
        <end position="296"/>
    </location>
</feature>
<dbReference type="InterPro" id="IPR050204">
    <property type="entry name" value="AraC_XylS_family_regulators"/>
</dbReference>
<organism evidence="5 6">
    <name type="scientific">Altererythrobacter lutimaris</name>
    <dbReference type="NCBI Taxonomy" id="2743979"/>
    <lineage>
        <taxon>Bacteria</taxon>
        <taxon>Pseudomonadati</taxon>
        <taxon>Pseudomonadota</taxon>
        <taxon>Alphaproteobacteria</taxon>
        <taxon>Sphingomonadales</taxon>
        <taxon>Erythrobacteraceae</taxon>
        <taxon>Altererythrobacter</taxon>
    </lineage>
</organism>
<keyword evidence="6" id="KW-1185">Reference proteome</keyword>
<dbReference type="PANTHER" id="PTHR46796">
    <property type="entry name" value="HTH-TYPE TRANSCRIPTIONAL ACTIVATOR RHAS-RELATED"/>
    <property type="match status" value="1"/>
</dbReference>
<gene>
    <name evidence="5" type="ORF">HUO12_11490</name>
</gene>
<evidence type="ECO:0000259" key="4">
    <source>
        <dbReference type="PROSITE" id="PS01124"/>
    </source>
</evidence>
<dbReference type="Proteomes" id="UP000546031">
    <property type="component" value="Unassembled WGS sequence"/>
</dbReference>
<evidence type="ECO:0000313" key="5">
    <source>
        <dbReference type="EMBL" id="NVE95523.1"/>
    </source>
</evidence>
<proteinExistence type="predicted"/>
<keyword evidence="1" id="KW-0805">Transcription regulation</keyword>
<accession>A0A850HBQ2</accession>
<evidence type="ECO:0000313" key="6">
    <source>
        <dbReference type="Proteomes" id="UP000546031"/>
    </source>
</evidence>
<evidence type="ECO:0000256" key="1">
    <source>
        <dbReference type="ARBA" id="ARBA00023015"/>
    </source>
</evidence>
<protein>
    <submittedName>
        <fullName evidence="5">AraC family transcriptional regulator</fullName>
    </submittedName>
</protein>
<dbReference type="Pfam" id="PF12833">
    <property type="entry name" value="HTH_18"/>
    <property type="match status" value="1"/>
</dbReference>
<dbReference type="Gene3D" id="1.10.10.60">
    <property type="entry name" value="Homeodomain-like"/>
    <property type="match status" value="1"/>
</dbReference>
<dbReference type="GO" id="GO:0043565">
    <property type="term" value="F:sequence-specific DNA binding"/>
    <property type="evidence" value="ECO:0007669"/>
    <property type="project" value="InterPro"/>
</dbReference>
<comment type="caution">
    <text evidence="5">The sequence shown here is derived from an EMBL/GenBank/DDBJ whole genome shotgun (WGS) entry which is preliminary data.</text>
</comment>
<dbReference type="SMART" id="SM00342">
    <property type="entry name" value="HTH_ARAC"/>
    <property type="match status" value="1"/>
</dbReference>
<sequence length="329" mass="36787">MGAKSKLARARDRQPQTSATALRSFLGHTSQGEPLSNNRAPADDLAPWVARVYATQVEMRPDDTMSCGMLADTPVLRLLFSGNWTAETRDGHGRYGPSALFFGAQTKRMPVTVKGSFATVGVALKPGAVTALKGPVVSETLDRIILYDHIYGHKEWGSSAQMIEWFDPAGPAERWLKVAEKLFRMLAERAGGTKPDPIIAAFDKAAFANPNLNIGEFATEHDIERRRLERLIKKSYGQTAKQVLRRARVLDIAAHLRGVADNREEEEAALRFFDQSHMIREFRSFFGMTPRQFARSPQPFMTLTLEARQARRLEVLGRTLPGNLPPWRS</sequence>
<dbReference type="GO" id="GO:0003700">
    <property type="term" value="F:DNA-binding transcription factor activity"/>
    <property type="evidence" value="ECO:0007669"/>
    <property type="project" value="InterPro"/>
</dbReference>
<dbReference type="InterPro" id="IPR018060">
    <property type="entry name" value="HTH_AraC"/>
</dbReference>
<evidence type="ECO:0000256" key="3">
    <source>
        <dbReference type="ARBA" id="ARBA00023163"/>
    </source>
</evidence>
<keyword evidence="2" id="KW-0238">DNA-binding</keyword>
<dbReference type="AlphaFoldDB" id="A0A850HBQ2"/>
<keyword evidence="3" id="KW-0804">Transcription</keyword>
<dbReference type="PANTHER" id="PTHR46796:SF13">
    <property type="entry name" value="HTH-TYPE TRANSCRIPTIONAL ACTIVATOR RHAS"/>
    <property type="match status" value="1"/>
</dbReference>
<name>A0A850HBQ2_9SPHN</name>
<dbReference type="EMBL" id="JABWTA010000001">
    <property type="protein sequence ID" value="NVE95523.1"/>
    <property type="molecule type" value="Genomic_DNA"/>
</dbReference>
<reference evidence="5 6" key="1">
    <citation type="submission" date="2020-06" db="EMBL/GenBank/DDBJ databases">
        <title>Altererythrobacter lutimaris sp. nov., a marine bacterium isolated from a tidal flat.</title>
        <authorList>
            <person name="Kim D."/>
            <person name="Yoo Y."/>
            <person name="Kim J.-J."/>
        </authorList>
    </citation>
    <scope>NUCLEOTIDE SEQUENCE [LARGE SCALE GENOMIC DNA]</scope>
    <source>
        <strain evidence="5 6">JGD-16</strain>
    </source>
</reference>
<evidence type="ECO:0000256" key="2">
    <source>
        <dbReference type="ARBA" id="ARBA00023125"/>
    </source>
</evidence>